<dbReference type="Gene3D" id="3.40.190.10">
    <property type="entry name" value="Periplasmic binding protein-like II"/>
    <property type="match status" value="1"/>
</dbReference>
<sequence length="334" mass="36109">MIRNRLITRRSLLQTGAALSATTLAAPGILRAQDQYPARNIQIVVPTAEGGGADRNFRAFTQIWQKYLNTGFEPSYYPGASGRVGYEVFMGRHDADAYSLIFGNMGPEVLNWAMQMPDFSLDDYFYWGRVDVDPCVVFVGAESPFQTIDDIVEEGKKRQLTVGTSRMAHPASIGILSIGDATGAQFNLIPLAGGKGTVAGAVTGEVDFSVLTSGSVIAAGDAVRTLCVMGTNRVGERLNNAPEMNAHFNLDLPEMLSSRAFAIHRKAAEDFPERYAILQETFKQSFEDPELAVVYEESGGAPEYLSYGGPEECGEFAAAMLELGGKYKSLLSGA</sequence>
<name>A0A849L404_9RHOB</name>
<evidence type="ECO:0000256" key="1">
    <source>
        <dbReference type="ARBA" id="ARBA00006987"/>
    </source>
</evidence>
<feature type="signal peptide" evidence="2">
    <location>
        <begin position="1"/>
        <end position="25"/>
    </location>
</feature>
<dbReference type="InterPro" id="IPR006311">
    <property type="entry name" value="TAT_signal"/>
</dbReference>
<reference evidence="3 4" key="1">
    <citation type="submission" date="2020-05" db="EMBL/GenBank/DDBJ databases">
        <title>Gimesia benthica sp. nov., a novel planctomycete isolated from a deep-sea water sample of the Northwest Indian Ocean.</title>
        <authorList>
            <person name="Wang J."/>
            <person name="Ruan C."/>
            <person name="Song L."/>
            <person name="Zhu Y."/>
            <person name="Li A."/>
            <person name="Zheng X."/>
            <person name="Wang L."/>
            <person name="Lu Z."/>
            <person name="Huang Y."/>
            <person name="Du W."/>
            <person name="Zhou Y."/>
            <person name="Huang L."/>
            <person name="Dai X."/>
        </authorList>
    </citation>
    <scope>NUCLEOTIDE SEQUENCE [LARGE SCALE GENOMIC DNA]</scope>
    <source>
        <strain evidence="3 4">YYQ-30</strain>
    </source>
</reference>
<dbReference type="AlphaFoldDB" id="A0A849L404"/>
<dbReference type="PANTHER" id="PTHR42928:SF5">
    <property type="entry name" value="BLR1237 PROTEIN"/>
    <property type="match status" value="1"/>
</dbReference>
<dbReference type="PROSITE" id="PS51318">
    <property type="entry name" value="TAT"/>
    <property type="match status" value="1"/>
</dbReference>
<feature type="chain" id="PRO_5032862197" description="Tripartite-type tricarboxylate transporter receptor subunit TctC" evidence="2">
    <location>
        <begin position="26"/>
        <end position="334"/>
    </location>
</feature>
<dbReference type="InterPro" id="IPR005064">
    <property type="entry name" value="BUG"/>
</dbReference>
<dbReference type="Gene3D" id="3.40.190.150">
    <property type="entry name" value="Bordetella uptake gene, domain 1"/>
    <property type="match status" value="1"/>
</dbReference>
<accession>A0A849L404</accession>
<gene>
    <name evidence="3" type="ORF">HMH01_11630</name>
</gene>
<keyword evidence="2" id="KW-0732">Signal</keyword>
<evidence type="ECO:0008006" key="5">
    <source>
        <dbReference type="Google" id="ProtNLM"/>
    </source>
</evidence>
<evidence type="ECO:0000313" key="4">
    <source>
        <dbReference type="Proteomes" id="UP000572377"/>
    </source>
</evidence>
<comment type="similarity">
    <text evidence="1">Belongs to the UPF0065 (bug) family.</text>
</comment>
<dbReference type="PANTHER" id="PTHR42928">
    <property type="entry name" value="TRICARBOXYLATE-BINDING PROTEIN"/>
    <property type="match status" value="1"/>
</dbReference>
<keyword evidence="4" id="KW-1185">Reference proteome</keyword>
<evidence type="ECO:0000313" key="3">
    <source>
        <dbReference type="EMBL" id="NNU81086.1"/>
    </source>
</evidence>
<dbReference type="RefSeq" id="WP_171325727.1">
    <property type="nucleotide sequence ID" value="NZ_JABFBC010000002.1"/>
</dbReference>
<comment type="caution">
    <text evidence="3">The sequence shown here is derived from an EMBL/GenBank/DDBJ whole genome shotgun (WGS) entry which is preliminary data.</text>
</comment>
<dbReference type="Proteomes" id="UP000572377">
    <property type="component" value="Unassembled WGS sequence"/>
</dbReference>
<evidence type="ECO:0000256" key="2">
    <source>
        <dbReference type="SAM" id="SignalP"/>
    </source>
</evidence>
<protein>
    <recommendedName>
        <fullName evidence="5">Tripartite-type tricarboxylate transporter receptor subunit TctC</fullName>
    </recommendedName>
</protein>
<proteinExistence type="inferred from homology"/>
<dbReference type="InterPro" id="IPR042100">
    <property type="entry name" value="Bug_dom1"/>
</dbReference>
<dbReference type="EMBL" id="JABFBC010000002">
    <property type="protein sequence ID" value="NNU81086.1"/>
    <property type="molecule type" value="Genomic_DNA"/>
</dbReference>
<organism evidence="3 4">
    <name type="scientific">Halovulum dunhuangense</name>
    <dbReference type="NCBI Taxonomy" id="1505036"/>
    <lineage>
        <taxon>Bacteria</taxon>
        <taxon>Pseudomonadati</taxon>
        <taxon>Pseudomonadota</taxon>
        <taxon>Alphaproteobacteria</taxon>
        <taxon>Rhodobacterales</taxon>
        <taxon>Paracoccaceae</taxon>
        <taxon>Halovulum</taxon>
    </lineage>
</organism>